<evidence type="ECO:0000256" key="3">
    <source>
        <dbReference type="ARBA" id="ARBA00022989"/>
    </source>
</evidence>
<feature type="transmembrane region" description="Helical" evidence="5">
    <location>
        <begin position="257"/>
        <end position="277"/>
    </location>
</feature>
<evidence type="ECO:0000256" key="2">
    <source>
        <dbReference type="ARBA" id="ARBA00022692"/>
    </source>
</evidence>
<dbReference type="RefSeq" id="WP_183986753.1">
    <property type="nucleotide sequence ID" value="NZ_JACHHG010000006.1"/>
</dbReference>
<dbReference type="AlphaFoldDB" id="A0A841I084"/>
<dbReference type="InterPro" id="IPR056739">
    <property type="entry name" value="NfeD_membrane"/>
</dbReference>
<feature type="domain" description="NfeD-like C-terminal" evidence="7">
    <location>
        <begin position="382"/>
        <end position="435"/>
    </location>
</feature>
<evidence type="ECO:0000313" key="10">
    <source>
        <dbReference type="EMBL" id="MBB6098374.1"/>
    </source>
</evidence>
<feature type="signal peptide" evidence="6">
    <location>
        <begin position="1"/>
        <end position="22"/>
    </location>
</feature>
<keyword evidence="2 5" id="KW-0812">Transmembrane</keyword>
<keyword evidence="3 5" id="KW-1133">Transmembrane helix</keyword>
<dbReference type="InterPro" id="IPR012340">
    <property type="entry name" value="NA-bd_OB-fold"/>
</dbReference>
<comment type="subcellular location">
    <subcellularLocation>
        <location evidence="1">Membrane</location>
        <topology evidence="1">Multi-pass membrane protein</topology>
    </subcellularLocation>
</comment>
<dbReference type="InterPro" id="IPR052165">
    <property type="entry name" value="Membrane_assoc_protease"/>
</dbReference>
<keyword evidence="10" id="KW-0378">Hydrolase</keyword>
<feature type="domain" description="NfeD integral membrane" evidence="8">
    <location>
        <begin position="235"/>
        <end position="350"/>
    </location>
</feature>
<accession>A0A841I084</accession>
<dbReference type="Gene3D" id="3.90.226.10">
    <property type="entry name" value="2-enoyl-CoA Hydratase, Chain A, domain 1"/>
    <property type="match status" value="1"/>
</dbReference>
<sequence>MNLSRLLKTALAALVIGTPAVAQDTSSQARHLEVKGEIGAAMARRLERQLKAAENDPRVAVILIEVDTPGGAVDAMQKISGDLLRLSKPSVAAVRNAFSAGALIAMSAEKLVMLPGSSIGAALPITATGQELTGNVGEKINSALRSEFRAVAEERGRPPELAEGMVNPALDLPGIKPRGQILTLSAARALEFKLADARARDLEGALAAAGYKDLALAPPQLTPADRFADFITRPWVAGLLLAIGVLGLIAELSSPGFGVPGLLGILGLGLYFLGPWMGGDFSLLALALVVVGILLILAELFVVPGFGIAGVAGLGALLGSAYLIYPAQFGTVAATSVLVFGAGAALLLFVLPRTRLARPFILRADLSRSSPMSVSTLSAPPLVTERGRTVTDLRPAGIAEIGGQRHDVVSEGRFLPAGTEIEVVLVEGSRIVVRPISPHPSAR</sequence>
<organism evidence="10 11">
    <name type="scientific">Deinobacterium chartae</name>
    <dbReference type="NCBI Taxonomy" id="521158"/>
    <lineage>
        <taxon>Bacteria</taxon>
        <taxon>Thermotogati</taxon>
        <taxon>Deinococcota</taxon>
        <taxon>Deinococci</taxon>
        <taxon>Deinococcales</taxon>
        <taxon>Deinococcaceae</taxon>
        <taxon>Deinobacterium</taxon>
    </lineage>
</organism>
<dbReference type="InterPro" id="IPR029045">
    <property type="entry name" value="ClpP/crotonase-like_dom_sf"/>
</dbReference>
<evidence type="ECO:0000256" key="1">
    <source>
        <dbReference type="ARBA" id="ARBA00004141"/>
    </source>
</evidence>
<dbReference type="GO" id="GO:0006508">
    <property type="term" value="P:proteolysis"/>
    <property type="evidence" value="ECO:0007669"/>
    <property type="project" value="UniProtKB-KW"/>
</dbReference>
<name>A0A841I084_9DEIO</name>
<dbReference type="Gene3D" id="2.40.50.140">
    <property type="entry name" value="Nucleic acid-binding proteins"/>
    <property type="match status" value="1"/>
</dbReference>
<evidence type="ECO:0000256" key="5">
    <source>
        <dbReference type="SAM" id="Phobius"/>
    </source>
</evidence>
<feature type="transmembrane region" description="Helical" evidence="5">
    <location>
        <begin position="306"/>
        <end position="325"/>
    </location>
</feature>
<dbReference type="Pfam" id="PF24961">
    <property type="entry name" value="NfeD_membrane"/>
    <property type="match status" value="1"/>
</dbReference>
<evidence type="ECO:0000259" key="9">
    <source>
        <dbReference type="Pfam" id="PF25145"/>
    </source>
</evidence>
<keyword evidence="11" id="KW-1185">Reference proteome</keyword>
<dbReference type="InterPro" id="IPR056738">
    <property type="entry name" value="NfeD1b_N"/>
</dbReference>
<gene>
    <name evidence="10" type="ORF">HNR42_001808</name>
</gene>
<keyword evidence="4 5" id="KW-0472">Membrane</keyword>
<proteinExistence type="predicted"/>
<evidence type="ECO:0000256" key="6">
    <source>
        <dbReference type="SAM" id="SignalP"/>
    </source>
</evidence>
<keyword evidence="6" id="KW-0732">Signal</keyword>
<dbReference type="Pfam" id="PF25145">
    <property type="entry name" value="NfeD1b_N"/>
    <property type="match status" value="1"/>
</dbReference>
<keyword evidence="10" id="KW-0645">Protease</keyword>
<evidence type="ECO:0000259" key="8">
    <source>
        <dbReference type="Pfam" id="PF24961"/>
    </source>
</evidence>
<feature type="transmembrane region" description="Helical" evidence="5">
    <location>
        <begin position="283"/>
        <end position="301"/>
    </location>
</feature>
<dbReference type="SUPFAM" id="SSF52096">
    <property type="entry name" value="ClpP/crotonase"/>
    <property type="match status" value="1"/>
</dbReference>
<dbReference type="EMBL" id="JACHHG010000006">
    <property type="protein sequence ID" value="MBB6098374.1"/>
    <property type="molecule type" value="Genomic_DNA"/>
</dbReference>
<evidence type="ECO:0000259" key="7">
    <source>
        <dbReference type="Pfam" id="PF01957"/>
    </source>
</evidence>
<dbReference type="Proteomes" id="UP000569951">
    <property type="component" value="Unassembled WGS sequence"/>
</dbReference>
<reference evidence="10 11" key="1">
    <citation type="submission" date="2020-08" db="EMBL/GenBank/DDBJ databases">
        <title>Genomic Encyclopedia of Type Strains, Phase IV (KMG-IV): sequencing the most valuable type-strain genomes for metagenomic binning, comparative biology and taxonomic classification.</title>
        <authorList>
            <person name="Goeker M."/>
        </authorList>
    </citation>
    <scope>NUCLEOTIDE SEQUENCE [LARGE SCALE GENOMIC DNA]</scope>
    <source>
        <strain evidence="10 11">DSM 21458</strain>
    </source>
</reference>
<comment type="caution">
    <text evidence="10">The sequence shown here is derived from an EMBL/GenBank/DDBJ whole genome shotgun (WGS) entry which is preliminary data.</text>
</comment>
<dbReference type="PANTHER" id="PTHR33507:SF3">
    <property type="entry name" value="INNER MEMBRANE PROTEIN YBBJ"/>
    <property type="match status" value="1"/>
</dbReference>
<protein>
    <submittedName>
        <fullName evidence="10">Membrane-bound serine protease (ClpP class)</fullName>
    </submittedName>
</protein>
<evidence type="ECO:0000313" key="11">
    <source>
        <dbReference type="Proteomes" id="UP000569951"/>
    </source>
</evidence>
<evidence type="ECO:0000256" key="4">
    <source>
        <dbReference type="ARBA" id="ARBA00023136"/>
    </source>
</evidence>
<dbReference type="InterPro" id="IPR002810">
    <property type="entry name" value="NfeD-like_C"/>
</dbReference>
<feature type="transmembrane region" description="Helical" evidence="5">
    <location>
        <begin position="230"/>
        <end position="250"/>
    </location>
</feature>
<feature type="domain" description="NfeD1b N-terminal" evidence="9">
    <location>
        <begin position="34"/>
        <end position="213"/>
    </location>
</feature>
<dbReference type="PANTHER" id="PTHR33507">
    <property type="entry name" value="INNER MEMBRANE PROTEIN YBBJ"/>
    <property type="match status" value="1"/>
</dbReference>
<dbReference type="GO" id="GO:0005886">
    <property type="term" value="C:plasma membrane"/>
    <property type="evidence" value="ECO:0007669"/>
    <property type="project" value="TreeGrafter"/>
</dbReference>
<feature type="transmembrane region" description="Helical" evidence="5">
    <location>
        <begin position="331"/>
        <end position="351"/>
    </location>
</feature>
<dbReference type="GO" id="GO:0008233">
    <property type="term" value="F:peptidase activity"/>
    <property type="evidence" value="ECO:0007669"/>
    <property type="project" value="UniProtKB-KW"/>
</dbReference>
<feature type="chain" id="PRO_5032715755" evidence="6">
    <location>
        <begin position="23"/>
        <end position="443"/>
    </location>
</feature>
<dbReference type="CDD" id="cd07021">
    <property type="entry name" value="Clp_protease_NfeD_like"/>
    <property type="match status" value="1"/>
</dbReference>
<dbReference type="Pfam" id="PF01957">
    <property type="entry name" value="NfeD"/>
    <property type="match status" value="1"/>
</dbReference>